<keyword evidence="3" id="KW-0227">DNA damage</keyword>
<feature type="compositionally biased region" description="Acidic residues" evidence="7">
    <location>
        <begin position="121"/>
        <end position="144"/>
    </location>
</feature>
<evidence type="ECO:0000256" key="3">
    <source>
        <dbReference type="ARBA" id="ARBA00022763"/>
    </source>
</evidence>
<gene>
    <name evidence="8" type="ORF">GcC1_220027</name>
</gene>
<dbReference type="InterPro" id="IPR018552">
    <property type="entry name" value="CENP-X"/>
</dbReference>
<feature type="compositionally biased region" description="Pro residues" evidence="7">
    <location>
        <begin position="1"/>
        <end position="11"/>
    </location>
</feature>
<dbReference type="GO" id="GO:0031297">
    <property type="term" value="P:replication fork processing"/>
    <property type="evidence" value="ECO:0007669"/>
    <property type="project" value="TreeGrafter"/>
</dbReference>
<dbReference type="GO" id="GO:0000712">
    <property type="term" value="P:resolution of meiotic recombination intermediates"/>
    <property type="evidence" value="ECO:0007669"/>
    <property type="project" value="TreeGrafter"/>
</dbReference>
<dbReference type="GO" id="GO:0071821">
    <property type="term" value="C:FANCM-MHF complex"/>
    <property type="evidence" value="ECO:0007669"/>
    <property type="project" value="TreeGrafter"/>
</dbReference>
<reference evidence="8 9" key="1">
    <citation type="journal article" date="2018" name="BMC Genomics">
        <title>Comparative genome analyses reveal sequence features reflecting distinct modes of host-adaptation between dicot and monocot powdery mildew.</title>
        <authorList>
            <person name="Wu Y."/>
            <person name="Ma X."/>
            <person name="Pan Z."/>
            <person name="Kale S.D."/>
            <person name="Song Y."/>
            <person name="King H."/>
            <person name="Zhang Q."/>
            <person name="Presley C."/>
            <person name="Deng X."/>
            <person name="Wei C.I."/>
            <person name="Xiao S."/>
        </authorList>
    </citation>
    <scope>NUCLEOTIDE SEQUENCE [LARGE SCALE GENOMIC DNA]</scope>
    <source>
        <strain evidence="8">UCSC1</strain>
    </source>
</reference>
<protein>
    <recommendedName>
        <fullName evidence="10">Centromere protein X</fullName>
    </recommendedName>
</protein>
<evidence type="ECO:0000256" key="7">
    <source>
        <dbReference type="SAM" id="MobiDB-lite"/>
    </source>
</evidence>
<keyword evidence="6" id="KW-0539">Nucleus</keyword>
<evidence type="ECO:0000256" key="1">
    <source>
        <dbReference type="ARBA" id="ARBA00004123"/>
    </source>
</evidence>
<feature type="compositionally biased region" description="Basic and acidic residues" evidence="7">
    <location>
        <begin position="225"/>
        <end position="239"/>
    </location>
</feature>
<evidence type="ECO:0008006" key="10">
    <source>
        <dbReference type="Google" id="ProtNLM"/>
    </source>
</evidence>
<feature type="compositionally biased region" description="Acidic residues" evidence="7">
    <location>
        <begin position="89"/>
        <end position="111"/>
    </location>
</feature>
<feature type="compositionally biased region" description="Acidic residues" evidence="7">
    <location>
        <begin position="45"/>
        <end position="54"/>
    </location>
</feature>
<comment type="subcellular location">
    <subcellularLocation>
        <location evidence="1">Nucleus</location>
    </subcellularLocation>
</comment>
<feature type="compositionally biased region" description="Polar residues" evidence="7">
    <location>
        <begin position="74"/>
        <end position="88"/>
    </location>
</feature>
<dbReference type="CDD" id="cd22921">
    <property type="entry name" value="HFD_CENP-X"/>
    <property type="match status" value="1"/>
</dbReference>
<comment type="similarity">
    <text evidence="2">Belongs to the CENP-X/MHF2 family.</text>
</comment>
<feature type="compositionally biased region" description="Polar residues" evidence="7">
    <location>
        <begin position="207"/>
        <end position="222"/>
    </location>
</feature>
<comment type="caution">
    <text evidence="8">The sequence shown here is derived from an EMBL/GenBank/DDBJ whole genome shotgun (WGS) entry which is preliminary data.</text>
</comment>
<feature type="compositionally biased region" description="Basic and acidic residues" evidence="7">
    <location>
        <begin position="159"/>
        <end position="178"/>
    </location>
</feature>
<evidence type="ECO:0000256" key="5">
    <source>
        <dbReference type="ARBA" id="ARBA00023204"/>
    </source>
</evidence>
<evidence type="ECO:0000313" key="8">
    <source>
        <dbReference type="EMBL" id="RKF53493.1"/>
    </source>
</evidence>
<keyword evidence="4" id="KW-0238">DNA-binding</keyword>
<dbReference type="Proteomes" id="UP000285405">
    <property type="component" value="Unassembled WGS sequence"/>
</dbReference>
<evidence type="ECO:0000313" key="9">
    <source>
        <dbReference type="Proteomes" id="UP000285405"/>
    </source>
</evidence>
<dbReference type="Gene3D" id="6.10.130.30">
    <property type="match status" value="1"/>
</dbReference>
<name>A0A420H7W9_9PEZI</name>
<feature type="region of interest" description="Disordered" evidence="7">
    <location>
        <begin position="1"/>
        <end position="179"/>
    </location>
</feature>
<dbReference type="AlphaFoldDB" id="A0A420H7W9"/>
<keyword evidence="5" id="KW-0234">DNA repair</keyword>
<dbReference type="PANTHER" id="PTHR28680">
    <property type="entry name" value="CENTROMERE PROTEIN X"/>
    <property type="match status" value="1"/>
</dbReference>
<sequence>MAPKPFNPPRPVASSIPSSAQKKTASRLKIGKGKSINSKGKRGDDDDENDDDDNSGSIILRTPANKRSKIDRNGSASTIRLPSLSPGTSDDEDEEGEEEAEEDEEDQEDDTHMENLGTDSLVDDDDEDDDNIDDFVNDSDDSDAINDPFGSNPNALKHRREDRSRRRAEDNEGNEKRSGINLEDEDMFISRNLVSILLNEKFKQETSSALAGTTTTIKTNTSLEDEGRGSKRKGSEKGQIRMTEQAVGAVRKYLDTFAREAIARAAWESVERGGTGLLEIEDLERLAPQLVLDF</sequence>
<accession>A0A420H7W9</accession>
<dbReference type="OrthoDB" id="2500381at2759"/>
<organism evidence="8 9">
    <name type="scientific">Golovinomyces cichoracearum</name>
    <dbReference type="NCBI Taxonomy" id="62708"/>
    <lineage>
        <taxon>Eukaryota</taxon>
        <taxon>Fungi</taxon>
        <taxon>Dikarya</taxon>
        <taxon>Ascomycota</taxon>
        <taxon>Pezizomycotina</taxon>
        <taxon>Leotiomycetes</taxon>
        <taxon>Erysiphales</taxon>
        <taxon>Erysiphaceae</taxon>
        <taxon>Golovinomyces</taxon>
    </lineage>
</organism>
<dbReference type="PANTHER" id="PTHR28680:SF1">
    <property type="entry name" value="CENTROMERE PROTEIN X"/>
    <property type="match status" value="1"/>
</dbReference>
<dbReference type="GO" id="GO:0006281">
    <property type="term" value="P:DNA repair"/>
    <property type="evidence" value="ECO:0007669"/>
    <property type="project" value="UniProtKB-KW"/>
</dbReference>
<dbReference type="EMBL" id="MCBR01022074">
    <property type="protein sequence ID" value="RKF53493.1"/>
    <property type="molecule type" value="Genomic_DNA"/>
</dbReference>
<proteinExistence type="inferred from homology"/>
<dbReference type="GO" id="GO:0051382">
    <property type="term" value="P:kinetochore assembly"/>
    <property type="evidence" value="ECO:0007669"/>
    <property type="project" value="InterPro"/>
</dbReference>
<evidence type="ECO:0000256" key="4">
    <source>
        <dbReference type="ARBA" id="ARBA00023125"/>
    </source>
</evidence>
<feature type="region of interest" description="Disordered" evidence="7">
    <location>
        <begin position="207"/>
        <end position="241"/>
    </location>
</feature>
<dbReference type="GO" id="GO:0003677">
    <property type="term" value="F:DNA binding"/>
    <property type="evidence" value="ECO:0007669"/>
    <property type="project" value="UniProtKB-KW"/>
</dbReference>
<dbReference type="Pfam" id="PF09415">
    <property type="entry name" value="CENP-X"/>
    <property type="match status" value="1"/>
</dbReference>
<evidence type="ECO:0000256" key="6">
    <source>
        <dbReference type="ARBA" id="ARBA00023242"/>
    </source>
</evidence>
<evidence type="ECO:0000256" key="2">
    <source>
        <dbReference type="ARBA" id="ARBA00009359"/>
    </source>
</evidence>